<keyword evidence="3" id="KW-1185">Reference proteome</keyword>
<evidence type="ECO:0000256" key="1">
    <source>
        <dbReference type="SAM" id="Phobius"/>
    </source>
</evidence>
<keyword evidence="1" id="KW-0812">Transmembrane</keyword>
<proteinExistence type="predicted"/>
<evidence type="ECO:0000313" key="2">
    <source>
        <dbReference type="EMBL" id="RSL45832.1"/>
    </source>
</evidence>
<comment type="caution">
    <text evidence="2">The sequence shown here is derived from an EMBL/GenBank/DDBJ whole genome shotgun (WGS) entry which is preliminary data.</text>
</comment>
<organism evidence="2 3">
    <name type="scientific">Fusarium duplospermum</name>
    <dbReference type="NCBI Taxonomy" id="1325734"/>
    <lineage>
        <taxon>Eukaryota</taxon>
        <taxon>Fungi</taxon>
        <taxon>Dikarya</taxon>
        <taxon>Ascomycota</taxon>
        <taxon>Pezizomycotina</taxon>
        <taxon>Sordariomycetes</taxon>
        <taxon>Hypocreomycetidae</taxon>
        <taxon>Hypocreales</taxon>
        <taxon>Nectriaceae</taxon>
        <taxon>Fusarium</taxon>
        <taxon>Fusarium solani species complex</taxon>
    </lineage>
</organism>
<dbReference type="AlphaFoldDB" id="A0A428NYJ4"/>
<sequence length="96" mass="10197">MGITDTAAAFSFRDSLFAKAESSKLPGGAQKDQGIGIVSFLTAVSSGSAIFAFQLLLFLLLRNKLAPSPKRIYSLGVSKQIRRTVASSNFFGGYGM</sequence>
<keyword evidence="1" id="KW-1133">Transmembrane helix</keyword>
<protein>
    <submittedName>
        <fullName evidence="2">Uncharacterized protein</fullName>
    </submittedName>
</protein>
<dbReference type="EMBL" id="NKCI01000253">
    <property type="protein sequence ID" value="RSL45832.1"/>
    <property type="molecule type" value="Genomic_DNA"/>
</dbReference>
<dbReference type="Proteomes" id="UP000288168">
    <property type="component" value="Unassembled WGS sequence"/>
</dbReference>
<reference evidence="2 3" key="1">
    <citation type="submission" date="2017-06" db="EMBL/GenBank/DDBJ databases">
        <title>Comparative genomic analysis of Ambrosia Fusariam Clade fungi.</title>
        <authorList>
            <person name="Stajich J.E."/>
            <person name="Carrillo J."/>
            <person name="Kijimoto T."/>
            <person name="Eskalen A."/>
            <person name="O'Donnell K."/>
            <person name="Kasson M."/>
        </authorList>
    </citation>
    <scope>NUCLEOTIDE SEQUENCE [LARGE SCALE GENOMIC DNA]</scope>
    <source>
        <strain evidence="2 3">NRRL62584</strain>
    </source>
</reference>
<name>A0A428NYJ4_9HYPO</name>
<keyword evidence="1" id="KW-0472">Membrane</keyword>
<evidence type="ECO:0000313" key="3">
    <source>
        <dbReference type="Proteomes" id="UP000288168"/>
    </source>
</evidence>
<accession>A0A428NYJ4</accession>
<gene>
    <name evidence="2" type="ORF">CEP54_014119</name>
</gene>
<feature type="transmembrane region" description="Helical" evidence="1">
    <location>
        <begin position="35"/>
        <end position="61"/>
    </location>
</feature>